<evidence type="ECO:0000259" key="2">
    <source>
        <dbReference type="Pfam" id="PF02525"/>
    </source>
</evidence>
<keyword evidence="1" id="KW-0560">Oxidoreductase</keyword>
<dbReference type="PANTHER" id="PTHR47307">
    <property type="entry name" value="GLUTATHIONE-REGULATED POTASSIUM-EFFLUX SYSTEM ANCILLARY PROTEIN KEFG"/>
    <property type="match status" value="1"/>
</dbReference>
<evidence type="ECO:0000256" key="1">
    <source>
        <dbReference type="ARBA" id="ARBA00023002"/>
    </source>
</evidence>
<accession>A0A233RAY2</accession>
<dbReference type="Pfam" id="PF02525">
    <property type="entry name" value="Flavodoxin_2"/>
    <property type="match status" value="1"/>
</dbReference>
<proteinExistence type="predicted"/>
<reference evidence="3 4" key="1">
    <citation type="submission" date="2017-08" db="EMBL/GenBank/DDBJ databases">
        <title>A Genome Sequence of Oceanimonas doudoroffii ATCC 27123T.</title>
        <authorList>
            <person name="Brennan M.A."/>
            <person name="Maclea K.S."/>
            <person name="Mcclelland W.D."/>
            <person name="Trachtenberg A.M."/>
        </authorList>
    </citation>
    <scope>NUCLEOTIDE SEQUENCE [LARGE SCALE GENOMIC DNA]</scope>
    <source>
        <strain evidence="3 4">ATCC 27123</strain>
    </source>
</reference>
<gene>
    <name evidence="3" type="ORF">B6S08_16710</name>
</gene>
<dbReference type="GO" id="GO:0009055">
    <property type="term" value="F:electron transfer activity"/>
    <property type="evidence" value="ECO:0007669"/>
    <property type="project" value="TreeGrafter"/>
</dbReference>
<dbReference type="GO" id="GO:0010181">
    <property type="term" value="F:FMN binding"/>
    <property type="evidence" value="ECO:0007669"/>
    <property type="project" value="TreeGrafter"/>
</dbReference>
<organism evidence="3 4">
    <name type="scientific">Oceanimonas doudoroffii</name>
    <dbReference type="NCBI Taxonomy" id="84158"/>
    <lineage>
        <taxon>Bacteria</taxon>
        <taxon>Pseudomonadati</taxon>
        <taxon>Pseudomonadota</taxon>
        <taxon>Gammaproteobacteria</taxon>
        <taxon>Aeromonadales</taxon>
        <taxon>Aeromonadaceae</taxon>
        <taxon>Oceanimonas</taxon>
    </lineage>
</organism>
<evidence type="ECO:0000313" key="3">
    <source>
        <dbReference type="EMBL" id="OXY80552.1"/>
    </source>
</evidence>
<dbReference type="AlphaFoldDB" id="A0A233RAY2"/>
<dbReference type="InterPro" id="IPR046980">
    <property type="entry name" value="KefG/KefF"/>
</dbReference>
<sequence length="203" mass="22960">MPRNILILFAHPSLHRSEANAPLLATARQVDGVSVIDLYAEYPNFAIDIDKEQQRLRQHEIVIFMHPLYWYSTPAILKEWQDLVLEYGFAYGAGGTALKDKIFLSVTTAGANADAYCAEGFNHFSLRELMRPLEQTARICGMHYLPPFVLYGARTAGDENRIQPHLERWQRLLIALRDNTLDLNQAQSAASLNDVLSLSAEDM</sequence>
<dbReference type="Proteomes" id="UP000242757">
    <property type="component" value="Unassembled WGS sequence"/>
</dbReference>
<dbReference type="RefSeq" id="WP_094201951.1">
    <property type="nucleotide sequence ID" value="NZ_NBIM01000009.1"/>
</dbReference>
<protein>
    <submittedName>
        <fullName evidence="3">Potassium transporter KefG</fullName>
    </submittedName>
</protein>
<feature type="domain" description="Flavodoxin-like fold" evidence="2">
    <location>
        <begin position="4"/>
        <end position="172"/>
    </location>
</feature>
<comment type="caution">
    <text evidence="3">The sequence shown here is derived from an EMBL/GenBank/DDBJ whole genome shotgun (WGS) entry which is preliminary data.</text>
</comment>
<dbReference type="SUPFAM" id="SSF52218">
    <property type="entry name" value="Flavoproteins"/>
    <property type="match status" value="1"/>
</dbReference>
<dbReference type="EMBL" id="NBIM01000009">
    <property type="protein sequence ID" value="OXY80552.1"/>
    <property type="molecule type" value="Genomic_DNA"/>
</dbReference>
<keyword evidence="4" id="KW-1185">Reference proteome</keyword>
<dbReference type="Gene3D" id="3.40.50.360">
    <property type="match status" value="1"/>
</dbReference>
<dbReference type="PANTHER" id="PTHR47307:SF1">
    <property type="entry name" value="GLUTATHIONE-REGULATED POTASSIUM-EFFLUX SYSTEM ANCILLARY PROTEIN KEFG"/>
    <property type="match status" value="1"/>
</dbReference>
<evidence type="ECO:0000313" key="4">
    <source>
        <dbReference type="Proteomes" id="UP000242757"/>
    </source>
</evidence>
<dbReference type="OrthoDB" id="9798454at2"/>
<dbReference type="GO" id="GO:0003955">
    <property type="term" value="F:NAD(P)H dehydrogenase (quinone) activity"/>
    <property type="evidence" value="ECO:0007669"/>
    <property type="project" value="TreeGrafter"/>
</dbReference>
<dbReference type="InterPro" id="IPR003680">
    <property type="entry name" value="Flavodoxin_fold"/>
</dbReference>
<name>A0A233RAY2_9GAMM</name>
<dbReference type="InterPro" id="IPR029039">
    <property type="entry name" value="Flavoprotein-like_sf"/>
</dbReference>